<evidence type="ECO:0000313" key="9">
    <source>
        <dbReference type="EMBL" id="HIR50772.1"/>
    </source>
</evidence>
<dbReference type="SUPFAM" id="SSF103473">
    <property type="entry name" value="MFS general substrate transporter"/>
    <property type="match status" value="1"/>
</dbReference>
<dbReference type="GO" id="GO:0005886">
    <property type="term" value="C:plasma membrane"/>
    <property type="evidence" value="ECO:0007669"/>
    <property type="project" value="UniProtKB-SubCell"/>
</dbReference>
<dbReference type="EMBL" id="DVHE01000048">
    <property type="protein sequence ID" value="HIR50772.1"/>
    <property type="molecule type" value="Genomic_DNA"/>
</dbReference>
<evidence type="ECO:0000256" key="7">
    <source>
        <dbReference type="SAM" id="Phobius"/>
    </source>
</evidence>
<gene>
    <name evidence="9" type="ORF">IAA53_05745</name>
</gene>
<comment type="subcellular location">
    <subcellularLocation>
        <location evidence="1">Cell membrane</location>
        <topology evidence="1">Multi-pass membrane protein</topology>
    </subcellularLocation>
</comment>
<keyword evidence="2" id="KW-0813">Transport</keyword>
<keyword evidence="4 7" id="KW-0812">Transmembrane</keyword>
<dbReference type="GO" id="GO:0022857">
    <property type="term" value="F:transmembrane transporter activity"/>
    <property type="evidence" value="ECO:0007669"/>
    <property type="project" value="InterPro"/>
</dbReference>
<keyword evidence="3" id="KW-1003">Cell membrane</keyword>
<proteinExistence type="predicted"/>
<organism evidence="9 10">
    <name type="scientific">Candidatus Avoscillospira avicola</name>
    <dbReference type="NCBI Taxonomy" id="2840706"/>
    <lineage>
        <taxon>Bacteria</taxon>
        <taxon>Bacillati</taxon>
        <taxon>Bacillota</taxon>
        <taxon>Clostridia</taxon>
        <taxon>Eubacteriales</taxon>
        <taxon>Oscillospiraceae</taxon>
        <taxon>Oscillospiraceae incertae sedis</taxon>
        <taxon>Candidatus Avoscillospira</taxon>
    </lineage>
</organism>
<feature type="transmembrane region" description="Helical" evidence="7">
    <location>
        <begin position="147"/>
        <end position="170"/>
    </location>
</feature>
<evidence type="ECO:0000256" key="4">
    <source>
        <dbReference type="ARBA" id="ARBA00022692"/>
    </source>
</evidence>
<dbReference type="PROSITE" id="PS50850">
    <property type="entry name" value="MFS"/>
    <property type="match status" value="1"/>
</dbReference>
<feature type="transmembrane region" description="Helical" evidence="7">
    <location>
        <begin position="257"/>
        <end position="279"/>
    </location>
</feature>
<feature type="transmembrane region" description="Helical" evidence="7">
    <location>
        <begin position="113"/>
        <end position="135"/>
    </location>
</feature>
<dbReference type="InterPro" id="IPR011701">
    <property type="entry name" value="MFS"/>
</dbReference>
<dbReference type="AlphaFoldDB" id="A0A9D1DHL3"/>
<feature type="transmembrane region" description="Helical" evidence="7">
    <location>
        <begin position="81"/>
        <end position="107"/>
    </location>
</feature>
<dbReference type="PANTHER" id="PTHR23513">
    <property type="entry name" value="INTEGRAL MEMBRANE EFFLUX PROTEIN-RELATED"/>
    <property type="match status" value="1"/>
</dbReference>
<feature type="transmembrane region" description="Helical" evidence="7">
    <location>
        <begin position="176"/>
        <end position="195"/>
    </location>
</feature>
<dbReference type="InterPro" id="IPR020846">
    <property type="entry name" value="MFS_dom"/>
</dbReference>
<feature type="transmembrane region" description="Helical" evidence="7">
    <location>
        <begin position="220"/>
        <end position="245"/>
    </location>
</feature>
<dbReference type="InterPro" id="IPR036259">
    <property type="entry name" value="MFS_trans_sf"/>
</dbReference>
<dbReference type="Gene3D" id="1.20.1250.20">
    <property type="entry name" value="MFS general substrate transporter like domains"/>
    <property type="match status" value="1"/>
</dbReference>
<keyword evidence="5 7" id="KW-1133">Transmembrane helix</keyword>
<feature type="transmembrane region" description="Helical" evidence="7">
    <location>
        <begin position="374"/>
        <end position="392"/>
    </location>
</feature>
<evidence type="ECO:0000313" key="10">
    <source>
        <dbReference type="Proteomes" id="UP000824239"/>
    </source>
</evidence>
<evidence type="ECO:0000256" key="6">
    <source>
        <dbReference type="ARBA" id="ARBA00023136"/>
    </source>
</evidence>
<dbReference type="PANTHER" id="PTHR23513:SF6">
    <property type="entry name" value="MAJOR FACILITATOR SUPERFAMILY ASSOCIATED DOMAIN-CONTAINING PROTEIN"/>
    <property type="match status" value="1"/>
</dbReference>
<feature type="transmembrane region" description="Helical" evidence="7">
    <location>
        <begin position="286"/>
        <end position="303"/>
    </location>
</feature>
<evidence type="ECO:0000256" key="1">
    <source>
        <dbReference type="ARBA" id="ARBA00004651"/>
    </source>
</evidence>
<feature type="transmembrane region" description="Helical" evidence="7">
    <location>
        <begin position="309"/>
        <end position="331"/>
    </location>
</feature>
<dbReference type="CDD" id="cd06173">
    <property type="entry name" value="MFS_MefA_like"/>
    <property type="match status" value="1"/>
</dbReference>
<reference evidence="9" key="1">
    <citation type="submission" date="2020-10" db="EMBL/GenBank/DDBJ databases">
        <authorList>
            <person name="Gilroy R."/>
        </authorList>
    </citation>
    <scope>NUCLEOTIDE SEQUENCE</scope>
    <source>
        <strain evidence="9">ChiBcec15-4380</strain>
    </source>
</reference>
<evidence type="ECO:0000256" key="2">
    <source>
        <dbReference type="ARBA" id="ARBA00022448"/>
    </source>
</evidence>
<feature type="domain" description="Major facilitator superfamily (MFS) profile" evidence="8">
    <location>
        <begin position="8"/>
        <end position="395"/>
    </location>
</feature>
<feature type="transmembrane region" description="Helical" evidence="7">
    <location>
        <begin position="45"/>
        <end position="69"/>
    </location>
</feature>
<name>A0A9D1DHL3_9FIRM</name>
<sequence>MNATYIRLLKNRNFAIFLSGQILSVFSDSLFKISLMWYVAGMADAMSSVAAVLFVSYLPRLIVGIWGGYLIDQFNRKHMMILNDCLSGAALVVLMLVMQATGLNLWLLLGVRFFLSLMDVFYSPAASAYIPTIVAKEDLIGANSLFSVVYNALDIISAGLAGIAVAAMGFDKILCINAALYVVSAGLIVFLPASIQERCVEKANWPELTRGYREIFTDRFLRQFVAIVFTTNILYTIAYGLVAVYTQSSLHVGSEGYGFLQSTISIGMLVGSALVGVLKIRHPGKVMIWGLLFQGAVLLVIGVNSSLFLAVVCFFLFALSDALAIPLFSYLQIYVADAIKGRVLTAFDTMVLLASPIASILIELLSRSSDTLRIYVFCGGIMGLLFVVFLNSKAMKEIEI</sequence>
<accession>A0A9D1DHL3</accession>
<keyword evidence="6 7" id="KW-0472">Membrane</keyword>
<comment type="caution">
    <text evidence="9">The sequence shown here is derived from an EMBL/GenBank/DDBJ whole genome shotgun (WGS) entry which is preliminary data.</text>
</comment>
<reference evidence="9" key="2">
    <citation type="journal article" date="2021" name="PeerJ">
        <title>Extensive microbial diversity within the chicken gut microbiome revealed by metagenomics and culture.</title>
        <authorList>
            <person name="Gilroy R."/>
            <person name="Ravi A."/>
            <person name="Getino M."/>
            <person name="Pursley I."/>
            <person name="Horton D.L."/>
            <person name="Alikhan N.F."/>
            <person name="Baker D."/>
            <person name="Gharbi K."/>
            <person name="Hall N."/>
            <person name="Watson M."/>
            <person name="Adriaenssens E.M."/>
            <person name="Foster-Nyarko E."/>
            <person name="Jarju S."/>
            <person name="Secka A."/>
            <person name="Antonio M."/>
            <person name="Oren A."/>
            <person name="Chaudhuri R.R."/>
            <person name="La Ragione R."/>
            <person name="Hildebrand F."/>
            <person name="Pallen M.J."/>
        </authorList>
    </citation>
    <scope>NUCLEOTIDE SEQUENCE</scope>
    <source>
        <strain evidence="9">ChiBcec15-4380</strain>
    </source>
</reference>
<dbReference type="Proteomes" id="UP000824239">
    <property type="component" value="Unassembled WGS sequence"/>
</dbReference>
<protein>
    <submittedName>
        <fullName evidence="9">MFS transporter</fullName>
    </submittedName>
</protein>
<feature type="transmembrane region" description="Helical" evidence="7">
    <location>
        <begin position="343"/>
        <end position="362"/>
    </location>
</feature>
<evidence type="ECO:0000259" key="8">
    <source>
        <dbReference type="PROSITE" id="PS50850"/>
    </source>
</evidence>
<evidence type="ECO:0000256" key="3">
    <source>
        <dbReference type="ARBA" id="ARBA00022475"/>
    </source>
</evidence>
<dbReference type="Pfam" id="PF07690">
    <property type="entry name" value="MFS_1"/>
    <property type="match status" value="1"/>
</dbReference>
<evidence type="ECO:0000256" key="5">
    <source>
        <dbReference type="ARBA" id="ARBA00022989"/>
    </source>
</evidence>
<feature type="transmembrane region" description="Helical" evidence="7">
    <location>
        <begin position="14"/>
        <end position="39"/>
    </location>
</feature>